<accession>A0A8X6VV72</accession>
<proteinExistence type="predicted"/>
<gene>
    <name evidence="1" type="ORF">TNCV_3763081</name>
</gene>
<evidence type="ECO:0000313" key="1">
    <source>
        <dbReference type="EMBL" id="GFY23068.1"/>
    </source>
</evidence>
<keyword evidence="2" id="KW-1185">Reference proteome</keyword>
<protein>
    <submittedName>
        <fullName evidence="1">Uncharacterized protein</fullName>
    </submittedName>
</protein>
<comment type="caution">
    <text evidence="1">The sequence shown here is derived from an EMBL/GenBank/DDBJ whole genome shotgun (WGS) entry which is preliminary data.</text>
</comment>
<dbReference type="EMBL" id="BMAU01021362">
    <property type="protein sequence ID" value="GFY23068.1"/>
    <property type="molecule type" value="Genomic_DNA"/>
</dbReference>
<evidence type="ECO:0000313" key="2">
    <source>
        <dbReference type="Proteomes" id="UP000887159"/>
    </source>
</evidence>
<reference evidence="1" key="1">
    <citation type="submission" date="2020-08" db="EMBL/GenBank/DDBJ databases">
        <title>Multicomponent nature underlies the extraordinary mechanical properties of spider dragline silk.</title>
        <authorList>
            <person name="Kono N."/>
            <person name="Nakamura H."/>
            <person name="Mori M."/>
            <person name="Yoshida Y."/>
            <person name="Ohtoshi R."/>
            <person name="Malay A.D."/>
            <person name="Moran D.A.P."/>
            <person name="Tomita M."/>
            <person name="Numata K."/>
            <person name="Arakawa K."/>
        </authorList>
    </citation>
    <scope>NUCLEOTIDE SEQUENCE</scope>
</reference>
<name>A0A8X6VV72_TRICX</name>
<sequence length="96" mass="10858">MSFLPFFDGRQVVMVWKSLQTLSVENLKSEATEVLSCLEGLPPVKSIKDHSPDKMRTPLPNRCLRNLLHTIWHSCLRRSHPKYLSTAAGIEPTTLG</sequence>
<dbReference type="AlphaFoldDB" id="A0A8X6VV72"/>
<dbReference type="Proteomes" id="UP000887159">
    <property type="component" value="Unassembled WGS sequence"/>
</dbReference>
<organism evidence="1 2">
    <name type="scientific">Trichonephila clavipes</name>
    <name type="common">Golden silk orbweaver</name>
    <name type="synonym">Nephila clavipes</name>
    <dbReference type="NCBI Taxonomy" id="2585209"/>
    <lineage>
        <taxon>Eukaryota</taxon>
        <taxon>Metazoa</taxon>
        <taxon>Ecdysozoa</taxon>
        <taxon>Arthropoda</taxon>
        <taxon>Chelicerata</taxon>
        <taxon>Arachnida</taxon>
        <taxon>Araneae</taxon>
        <taxon>Araneomorphae</taxon>
        <taxon>Entelegynae</taxon>
        <taxon>Araneoidea</taxon>
        <taxon>Nephilidae</taxon>
        <taxon>Trichonephila</taxon>
    </lineage>
</organism>